<protein>
    <submittedName>
        <fullName evidence="1">19974_t:CDS:1</fullName>
    </submittedName>
</protein>
<evidence type="ECO:0000313" key="1">
    <source>
        <dbReference type="EMBL" id="CAG8826831.1"/>
    </source>
</evidence>
<dbReference type="Proteomes" id="UP000789920">
    <property type="component" value="Unassembled WGS sequence"/>
</dbReference>
<organism evidence="1 2">
    <name type="scientific">Racocetra persica</name>
    <dbReference type="NCBI Taxonomy" id="160502"/>
    <lineage>
        <taxon>Eukaryota</taxon>
        <taxon>Fungi</taxon>
        <taxon>Fungi incertae sedis</taxon>
        <taxon>Mucoromycota</taxon>
        <taxon>Glomeromycotina</taxon>
        <taxon>Glomeromycetes</taxon>
        <taxon>Diversisporales</taxon>
        <taxon>Gigasporaceae</taxon>
        <taxon>Racocetra</taxon>
    </lineage>
</organism>
<accession>A0ACA9S7I9</accession>
<dbReference type="EMBL" id="CAJVQC010092838">
    <property type="protein sequence ID" value="CAG8826831.1"/>
    <property type="molecule type" value="Genomic_DNA"/>
</dbReference>
<feature type="non-terminal residue" evidence="1">
    <location>
        <position position="1"/>
    </location>
</feature>
<name>A0ACA9S7I9_9GLOM</name>
<comment type="caution">
    <text evidence="1">The sequence shown here is derived from an EMBL/GenBank/DDBJ whole genome shotgun (WGS) entry which is preliminary data.</text>
</comment>
<reference evidence="1" key="1">
    <citation type="submission" date="2021-06" db="EMBL/GenBank/DDBJ databases">
        <authorList>
            <person name="Kallberg Y."/>
            <person name="Tangrot J."/>
            <person name="Rosling A."/>
        </authorList>
    </citation>
    <scope>NUCLEOTIDE SEQUENCE</scope>
    <source>
        <strain evidence="1">MA461A</strain>
    </source>
</reference>
<gene>
    <name evidence="1" type="ORF">RPERSI_LOCUS26822</name>
</gene>
<evidence type="ECO:0000313" key="2">
    <source>
        <dbReference type="Proteomes" id="UP000789920"/>
    </source>
</evidence>
<proteinExistence type="predicted"/>
<sequence>QGTFEPELYNLENNGELKKGWTVMINSKVLMNLKNGLDCDNEFEDVDEFKNRLDHDNEFKNRIECNEFEDINEFDNSSEIDEFEDWSEVIVAT</sequence>
<keyword evidence="2" id="KW-1185">Reference proteome</keyword>